<accession>A0A1I5YSD0</accession>
<dbReference type="EMBL" id="FOXS01000003">
    <property type="protein sequence ID" value="SFQ47178.1"/>
    <property type="molecule type" value="Genomic_DNA"/>
</dbReference>
<evidence type="ECO:0000313" key="2">
    <source>
        <dbReference type="Proteomes" id="UP000199029"/>
    </source>
</evidence>
<dbReference type="InterPro" id="IPR038360">
    <property type="entry name" value="DUF4844_sf"/>
</dbReference>
<name>A0A1I5YSD0_HYMAR</name>
<dbReference type="STRING" id="1227077.SAMN04515668_2411"/>
<keyword evidence="2" id="KW-1185">Reference proteome</keyword>
<dbReference type="Proteomes" id="UP000199029">
    <property type="component" value="Unassembled WGS sequence"/>
</dbReference>
<dbReference type="AlphaFoldDB" id="A0A1I5YSD0"/>
<sequence length="218" mass="25237">MGEQLISQLRTFQARRKFANSEFELRGLMPSDSDLCTRLDELFFNCSQALIELIEQNYSLSQRKKYLKAYLKSVERKSLDTEEAEFVAEVFFELAQIVDVDIKYLLNSWLYGNLMGSLIKFSSYFRKPELVIDTLRQPCSSCLAALETVVLARNTDVPDAVFLIVRCNACGGFNLVDHGPGIAEMRFINYTSVEQLEKSEYDAERAMRRLEQLKYFRK</sequence>
<protein>
    <recommendedName>
        <fullName evidence="3">DUF4844 domain-containing protein</fullName>
    </recommendedName>
</protein>
<reference evidence="2" key="1">
    <citation type="submission" date="2016-10" db="EMBL/GenBank/DDBJ databases">
        <authorList>
            <person name="Varghese N."/>
            <person name="Submissions S."/>
        </authorList>
    </citation>
    <scope>NUCLEOTIDE SEQUENCE [LARGE SCALE GENOMIC DNA]</scope>
    <source>
        <strain evidence="2">OR362-8,ATCC BAA-1266,JCM 13504</strain>
    </source>
</reference>
<gene>
    <name evidence="1" type="ORF">SAMN04515668_2411</name>
</gene>
<dbReference type="Gene3D" id="1.20.1480.40">
    <property type="entry name" value="Uncharacterised protein PF16133, DUF4844"/>
    <property type="match status" value="1"/>
</dbReference>
<organism evidence="1 2">
    <name type="scientific">Hymenobacter arizonensis</name>
    <name type="common">Siccationidurans arizonensis</name>
    <dbReference type="NCBI Taxonomy" id="1227077"/>
    <lineage>
        <taxon>Bacteria</taxon>
        <taxon>Pseudomonadati</taxon>
        <taxon>Bacteroidota</taxon>
        <taxon>Cytophagia</taxon>
        <taxon>Cytophagales</taxon>
        <taxon>Hymenobacteraceae</taxon>
        <taxon>Hymenobacter</taxon>
    </lineage>
</organism>
<proteinExistence type="predicted"/>
<evidence type="ECO:0000313" key="1">
    <source>
        <dbReference type="EMBL" id="SFQ47178.1"/>
    </source>
</evidence>
<evidence type="ECO:0008006" key="3">
    <source>
        <dbReference type="Google" id="ProtNLM"/>
    </source>
</evidence>